<dbReference type="EMBL" id="CP036266">
    <property type="protein sequence ID" value="QDT20296.1"/>
    <property type="molecule type" value="Genomic_DNA"/>
</dbReference>
<keyword evidence="2" id="KW-1185">Reference proteome</keyword>
<evidence type="ECO:0000313" key="2">
    <source>
        <dbReference type="Proteomes" id="UP000320421"/>
    </source>
</evidence>
<dbReference type="AlphaFoldDB" id="A0A517PLP7"/>
<accession>A0A517PLP7</accession>
<organism evidence="1 2">
    <name type="scientific">Gimesia chilikensis</name>
    <dbReference type="NCBI Taxonomy" id="2605989"/>
    <lineage>
        <taxon>Bacteria</taxon>
        <taxon>Pseudomonadati</taxon>
        <taxon>Planctomycetota</taxon>
        <taxon>Planctomycetia</taxon>
        <taxon>Planctomycetales</taxon>
        <taxon>Planctomycetaceae</taxon>
        <taxon>Gimesia</taxon>
    </lineage>
</organism>
<sequence>MMILLISLSTFNKDLGNCAVKAVPPVYRSKNQGAES</sequence>
<gene>
    <name evidence="1" type="ORF">HG66A1_20810</name>
</gene>
<evidence type="ECO:0000313" key="1">
    <source>
        <dbReference type="EMBL" id="QDT20296.1"/>
    </source>
</evidence>
<reference evidence="1 2" key="1">
    <citation type="submission" date="2019-02" db="EMBL/GenBank/DDBJ databases">
        <title>Deep-cultivation of Planctomycetes and their phenomic and genomic characterization uncovers novel biology.</title>
        <authorList>
            <person name="Wiegand S."/>
            <person name="Jogler M."/>
            <person name="Boedeker C."/>
            <person name="Pinto D."/>
            <person name="Vollmers J."/>
            <person name="Rivas-Marin E."/>
            <person name="Kohn T."/>
            <person name="Peeters S.H."/>
            <person name="Heuer A."/>
            <person name="Rast P."/>
            <person name="Oberbeckmann S."/>
            <person name="Bunk B."/>
            <person name="Jeske O."/>
            <person name="Meyerdierks A."/>
            <person name="Storesund J.E."/>
            <person name="Kallscheuer N."/>
            <person name="Luecker S."/>
            <person name="Lage O.M."/>
            <person name="Pohl T."/>
            <person name="Merkel B.J."/>
            <person name="Hornburger P."/>
            <person name="Mueller R.-W."/>
            <person name="Bruemmer F."/>
            <person name="Labrenz M."/>
            <person name="Spormann A.M."/>
            <person name="Op den Camp H."/>
            <person name="Overmann J."/>
            <person name="Amann R."/>
            <person name="Jetten M.S.M."/>
            <person name="Mascher T."/>
            <person name="Medema M.H."/>
            <person name="Devos D.P."/>
            <person name="Kaster A.-K."/>
            <person name="Ovreas L."/>
            <person name="Rohde M."/>
            <person name="Galperin M.Y."/>
            <person name="Jogler C."/>
        </authorList>
    </citation>
    <scope>NUCLEOTIDE SEQUENCE [LARGE SCALE GENOMIC DNA]</scope>
    <source>
        <strain evidence="1 2">HG66A1</strain>
    </source>
</reference>
<dbReference type="Proteomes" id="UP000320421">
    <property type="component" value="Chromosome"/>
</dbReference>
<protein>
    <submittedName>
        <fullName evidence="1">Uncharacterized protein</fullName>
    </submittedName>
</protein>
<proteinExistence type="predicted"/>
<name>A0A517PLP7_9PLAN</name>